<organism evidence="6 7">
    <name type="scientific">Alloalcanivorax venustensis ISO4</name>
    <dbReference type="NCBI Taxonomy" id="1177184"/>
    <lineage>
        <taxon>Bacteria</taxon>
        <taxon>Pseudomonadati</taxon>
        <taxon>Pseudomonadota</taxon>
        <taxon>Gammaproteobacteria</taxon>
        <taxon>Oceanospirillales</taxon>
        <taxon>Alcanivoracaceae</taxon>
        <taxon>Alloalcanivorax</taxon>
    </lineage>
</organism>
<dbReference type="NCBIfam" id="NF001464">
    <property type="entry name" value="PRK00321.1-5"/>
    <property type="match status" value="1"/>
</dbReference>
<keyword evidence="5" id="KW-0233">DNA recombination</keyword>
<keyword evidence="7" id="KW-1185">Reference proteome</keyword>
<evidence type="ECO:0000256" key="2">
    <source>
        <dbReference type="ARBA" id="ARBA00008657"/>
    </source>
</evidence>
<proteinExistence type="inferred from homology"/>
<name>A0ABS0ADJ8_9GAMM</name>
<evidence type="ECO:0000256" key="4">
    <source>
        <dbReference type="ARBA" id="ARBA00022490"/>
    </source>
</evidence>
<dbReference type="RefSeq" id="WP_142949188.1">
    <property type="nucleotide sequence ID" value="NZ_ARXR01000004.1"/>
</dbReference>
<evidence type="ECO:0000313" key="6">
    <source>
        <dbReference type="EMBL" id="MBF5052144.1"/>
    </source>
</evidence>
<comment type="caution">
    <text evidence="6">The sequence shown here is derived from an EMBL/GenBank/DDBJ whole genome shotgun (WGS) entry which is preliminary data.</text>
</comment>
<protein>
    <recommendedName>
        <fullName evidence="3">Recombination-associated protein RdgC</fullName>
    </recommendedName>
</protein>
<accession>A0ABS0ADJ8</accession>
<dbReference type="Pfam" id="PF04381">
    <property type="entry name" value="RdgC"/>
    <property type="match status" value="1"/>
</dbReference>
<keyword evidence="4" id="KW-0963">Cytoplasm</keyword>
<dbReference type="PANTHER" id="PTHR38103:SF1">
    <property type="entry name" value="RECOMBINATION-ASSOCIATED PROTEIN RDGC"/>
    <property type="match status" value="1"/>
</dbReference>
<reference evidence="6 7" key="1">
    <citation type="submission" date="2012-09" db="EMBL/GenBank/DDBJ databases">
        <title>Genome Sequence of alkane-degrading Bacterium Alcanivorax venustensis ISO4.</title>
        <authorList>
            <person name="Lai Q."/>
            <person name="Shao Z."/>
        </authorList>
    </citation>
    <scope>NUCLEOTIDE SEQUENCE [LARGE SCALE GENOMIC DNA]</scope>
    <source>
        <strain evidence="6 7">ISO4</strain>
    </source>
</reference>
<evidence type="ECO:0000256" key="5">
    <source>
        <dbReference type="ARBA" id="ARBA00023172"/>
    </source>
</evidence>
<dbReference type="Proteomes" id="UP000644441">
    <property type="component" value="Unassembled WGS sequence"/>
</dbReference>
<evidence type="ECO:0000256" key="3">
    <source>
        <dbReference type="ARBA" id="ARBA00022296"/>
    </source>
</evidence>
<dbReference type="PANTHER" id="PTHR38103">
    <property type="entry name" value="RECOMBINATION-ASSOCIATED PROTEIN RDGC"/>
    <property type="match status" value="1"/>
</dbReference>
<comment type="subcellular location">
    <subcellularLocation>
        <location evidence="1">Cytoplasm</location>
        <location evidence="1">Nucleoid</location>
    </subcellularLocation>
</comment>
<evidence type="ECO:0000313" key="7">
    <source>
        <dbReference type="Proteomes" id="UP000644441"/>
    </source>
</evidence>
<comment type="similarity">
    <text evidence="2">Belongs to the RdgC family.</text>
</comment>
<dbReference type="InterPro" id="IPR007476">
    <property type="entry name" value="RdgC"/>
</dbReference>
<gene>
    <name evidence="6" type="primary">rdgC</name>
    <name evidence="6" type="ORF">ISO4_00746</name>
</gene>
<sequence length="303" mass="33966">MWIKNLTVFLGAEPFPWSAAELEERLEQHRCPPCGRQSLSSEGFVPPLKGEDRMVVVADGFLYCVHQEIARLLPGPVIKEELDEKVEQIREQEGRPVGRRERAELKDQITFELLPRAFTRSRRTGVLIDLERRRILVDSASDSRAEQIVAALRKAVDSLPVTRPTAASATTAAFGEWLRDPASLPEGFTIGDRCEFKDGDGASVRITALDLSREEILAHLEQLAAVKVNLCWNDEMEFDLQQDLAIKRLKPLDLIQENIDNINAEDALEELMARLSLQGATLRAALDSLYDYFEVKAESIGAA</sequence>
<dbReference type="EMBL" id="ARXR01000004">
    <property type="protein sequence ID" value="MBF5052144.1"/>
    <property type="molecule type" value="Genomic_DNA"/>
</dbReference>
<evidence type="ECO:0000256" key="1">
    <source>
        <dbReference type="ARBA" id="ARBA00004453"/>
    </source>
</evidence>
<dbReference type="GeneID" id="99765005"/>